<dbReference type="InParanoid" id="A0A7C8IXZ9"/>
<dbReference type="OrthoDB" id="2260257at2759"/>
<dbReference type="EMBL" id="WUBL01000010">
    <property type="protein sequence ID" value="KAF2971925.1"/>
    <property type="molecule type" value="Genomic_DNA"/>
</dbReference>
<accession>A0A7C8IXZ9</accession>
<evidence type="ECO:0000313" key="6">
    <source>
        <dbReference type="EMBL" id="KAF2971925.1"/>
    </source>
</evidence>
<keyword evidence="1 4" id="KW-0732">Signal</keyword>
<evidence type="ECO:0000256" key="3">
    <source>
        <dbReference type="SAM" id="Phobius"/>
    </source>
</evidence>
<feature type="region of interest" description="Disordered" evidence="2">
    <location>
        <begin position="140"/>
        <end position="187"/>
    </location>
</feature>
<keyword evidence="3" id="KW-0812">Transmembrane</keyword>
<evidence type="ECO:0000259" key="5">
    <source>
        <dbReference type="Pfam" id="PF10342"/>
    </source>
</evidence>
<feature type="chain" id="PRO_5028853760" description="Yeast cell wall synthesis Kre9/Knh1-like N-terminal domain-containing protein" evidence="4">
    <location>
        <begin position="20"/>
        <end position="308"/>
    </location>
</feature>
<keyword evidence="3" id="KW-0472">Membrane</keyword>
<dbReference type="Proteomes" id="UP000481858">
    <property type="component" value="Unassembled WGS sequence"/>
</dbReference>
<sequence length="308" mass="33135">MVHLQGLVILFILTKIVFGDNSGFFDIVAPRENEVLDSNDLTYTIKWTAKSSDGTCKINLLAGSTPDQMTYLSGIASNVDIVNGSFAWPVQFSPLNPELHLVYGIKIILDGDPGVSDVSAPFRVTNGDDILTTTSFVTTGSASQSLPKPTQDATGSTGRLPSGTESRPEATDTRSPPPMPANDSNRQPVLSKGVIAGVVAAAVLSLIIFSGLIGLVLYYRGKLLARIKRSISGRSTRLEMGGRFRRAELDARGTEVHVTKLYELDGTREVREADGKMKPAELDAHNTASRPLTFDSEDKSIYARFGGS</sequence>
<reference evidence="6 7" key="1">
    <citation type="submission" date="2019-12" db="EMBL/GenBank/DDBJ databases">
        <title>Draft genome sequence of the ascomycete Xylaria multiplex DSM 110363.</title>
        <authorList>
            <person name="Buettner E."/>
            <person name="Kellner H."/>
        </authorList>
    </citation>
    <scope>NUCLEOTIDE SEQUENCE [LARGE SCALE GENOMIC DNA]</scope>
    <source>
        <strain evidence="6 7">DSM 110363</strain>
    </source>
</reference>
<keyword evidence="7" id="KW-1185">Reference proteome</keyword>
<keyword evidence="3" id="KW-1133">Transmembrane helix</keyword>
<gene>
    <name evidence="6" type="ORF">GQX73_g1662</name>
</gene>
<evidence type="ECO:0000313" key="7">
    <source>
        <dbReference type="Proteomes" id="UP000481858"/>
    </source>
</evidence>
<feature type="compositionally biased region" description="Polar residues" evidence="2">
    <location>
        <begin position="140"/>
        <end position="165"/>
    </location>
</feature>
<evidence type="ECO:0000256" key="4">
    <source>
        <dbReference type="SAM" id="SignalP"/>
    </source>
</evidence>
<evidence type="ECO:0000256" key="2">
    <source>
        <dbReference type="SAM" id="MobiDB-lite"/>
    </source>
</evidence>
<evidence type="ECO:0000256" key="1">
    <source>
        <dbReference type="ARBA" id="ARBA00022729"/>
    </source>
</evidence>
<organism evidence="6 7">
    <name type="scientific">Xylaria multiplex</name>
    <dbReference type="NCBI Taxonomy" id="323545"/>
    <lineage>
        <taxon>Eukaryota</taxon>
        <taxon>Fungi</taxon>
        <taxon>Dikarya</taxon>
        <taxon>Ascomycota</taxon>
        <taxon>Pezizomycotina</taxon>
        <taxon>Sordariomycetes</taxon>
        <taxon>Xylariomycetidae</taxon>
        <taxon>Xylariales</taxon>
        <taxon>Xylariaceae</taxon>
        <taxon>Xylaria</taxon>
    </lineage>
</organism>
<protein>
    <recommendedName>
        <fullName evidence="5">Yeast cell wall synthesis Kre9/Knh1-like N-terminal domain-containing protein</fullName>
    </recommendedName>
</protein>
<dbReference type="AlphaFoldDB" id="A0A7C8IXZ9"/>
<feature type="transmembrane region" description="Helical" evidence="3">
    <location>
        <begin position="194"/>
        <end position="219"/>
    </location>
</feature>
<dbReference type="InterPro" id="IPR018466">
    <property type="entry name" value="Kre9/Knh1-like_N"/>
</dbReference>
<proteinExistence type="predicted"/>
<feature type="signal peptide" evidence="4">
    <location>
        <begin position="1"/>
        <end position="19"/>
    </location>
</feature>
<name>A0A7C8IXZ9_9PEZI</name>
<feature type="domain" description="Yeast cell wall synthesis Kre9/Knh1-like N-terminal" evidence="5">
    <location>
        <begin position="30"/>
        <end position="124"/>
    </location>
</feature>
<comment type="caution">
    <text evidence="6">The sequence shown here is derived from an EMBL/GenBank/DDBJ whole genome shotgun (WGS) entry which is preliminary data.</text>
</comment>
<dbReference type="Pfam" id="PF10342">
    <property type="entry name" value="Kre9_KNH"/>
    <property type="match status" value="1"/>
</dbReference>